<dbReference type="Proteomes" id="UP001501257">
    <property type="component" value="Unassembled WGS sequence"/>
</dbReference>
<organism evidence="3 4">
    <name type="scientific">Paeniglutamicibacter antarcticus</name>
    <dbReference type="NCBI Taxonomy" id="494023"/>
    <lineage>
        <taxon>Bacteria</taxon>
        <taxon>Bacillati</taxon>
        <taxon>Actinomycetota</taxon>
        <taxon>Actinomycetes</taxon>
        <taxon>Micrococcales</taxon>
        <taxon>Micrococcaceae</taxon>
        <taxon>Paeniglutamicibacter</taxon>
    </lineage>
</organism>
<dbReference type="EMBL" id="BAABLK010000027">
    <property type="protein sequence ID" value="GAA5227265.1"/>
    <property type="molecule type" value="Genomic_DNA"/>
</dbReference>
<evidence type="ECO:0000256" key="1">
    <source>
        <dbReference type="ARBA" id="ARBA00007689"/>
    </source>
</evidence>
<evidence type="ECO:0000313" key="4">
    <source>
        <dbReference type="Proteomes" id="UP001501257"/>
    </source>
</evidence>
<name>A0ABP9TM76_9MICC</name>
<keyword evidence="4" id="KW-1185">Reference proteome</keyword>
<dbReference type="Gene3D" id="3.30.70.1060">
    <property type="entry name" value="Dimeric alpha+beta barrel"/>
    <property type="match status" value="1"/>
</dbReference>
<evidence type="ECO:0000259" key="2">
    <source>
        <dbReference type="Pfam" id="PF03795"/>
    </source>
</evidence>
<dbReference type="Pfam" id="PF03795">
    <property type="entry name" value="YCII"/>
    <property type="match status" value="1"/>
</dbReference>
<protein>
    <submittedName>
        <fullName evidence="3">YciI family protein</fullName>
    </submittedName>
</protein>
<dbReference type="PANTHER" id="PTHR37828:SF1">
    <property type="entry name" value="YCII-RELATED DOMAIN-CONTAINING PROTEIN"/>
    <property type="match status" value="1"/>
</dbReference>
<dbReference type="SUPFAM" id="SSF54909">
    <property type="entry name" value="Dimeric alpha+beta barrel"/>
    <property type="match status" value="1"/>
</dbReference>
<evidence type="ECO:0000313" key="3">
    <source>
        <dbReference type="EMBL" id="GAA5227265.1"/>
    </source>
</evidence>
<feature type="domain" description="YCII-related" evidence="2">
    <location>
        <begin position="20"/>
        <end position="99"/>
    </location>
</feature>
<dbReference type="PANTHER" id="PTHR37828">
    <property type="entry name" value="GSR2449 PROTEIN"/>
    <property type="match status" value="1"/>
</dbReference>
<sequence>MGPGRIMLLPMSVFAVEYVYVADTESIRDEHRPAHREFLAGLVADSDGIALVASGPYVDGSGALLLIAAPSQAALAERLAKDPFAINGTIAVLRMTEWSPVTGELAHHA</sequence>
<dbReference type="InterPro" id="IPR011008">
    <property type="entry name" value="Dimeric_a/b-barrel"/>
</dbReference>
<comment type="caution">
    <text evidence="3">The sequence shown here is derived from an EMBL/GenBank/DDBJ whole genome shotgun (WGS) entry which is preliminary data.</text>
</comment>
<proteinExistence type="inferred from homology"/>
<comment type="similarity">
    <text evidence="1">Belongs to the YciI family.</text>
</comment>
<gene>
    <name evidence="3" type="ORF">GCM10025778_17980</name>
</gene>
<accession>A0ABP9TM76</accession>
<dbReference type="InterPro" id="IPR005545">
    <property type="entry name" value="YCII"/>
</dbReference>
<reference evidence="4" key="1">
    <citation type="journal article" date="2019" name="Int. J. Syst. Evol. Microbiol.">
        <title>The Global Catalogue of Microorganisms (GCM) 10K type strain sequencing project: providing services to taxonomists for standard genome sequencing and annotation.</title>
        <authorList>
            <consortium name="The Broad Institute Genomics Platform"/>
            <consortium name="The Broad Institute Genome Sequencing Center for Infectious Disease"/>
            <person name="Wu L."/>
            <person name="Ma J."/>
        </authorList>
    </citation>
    <scope>NUCLEOTIDE SEQUENCE [LARGE SCALE GENOMIC DNA]</scope>
    <source>
        <strain evidence="4">JCM 18952</strain>
    </source>
</reference>